<dbReference type="Gene3D" id="1.10.10.10">
    <property type="entry name" value="Winged helix-like DNA-binding domain superfamily/Winged helix DNA-binding domain"/>
    <property type="match status" value="1"/>
</dbReference>
<dbReference type="RefSeq" id="WP_380041828.1">
    <property type="nucleotide sequence ID" value="NZ_JBHSEH010000024.1"/>
</dbReference>
<keyword evidence="3" id="KW-1185">Reference proteome</keyword>
<dbReference type="SUPFAM" id="SSF46785">
    <property type="entry name" value="Winged helix' DNA-binding domain"/>
    <property type="match status" value="1"/>
</dbReference>
<dbReference type="InterPro" id="IPR000835">
    <property type="entry name" value="HTH_MarR-typ"/>
</dbReference>
<dbReference type="Proteomes" id="UP001595998">
    <property type="component" value="Unassembled WGS sequence"/>
</dbReference>
<dbReference type="Pfam" id="PF12802">
    <property type="entry name" value="MarR_2"/>
    <property type="match status" value="1"/>
</dbReference>
<protein>
    <submittedName>
        <fullName evidence="2">MarR family winged helix-turn-helix transcriptional regulator</fullName>
    </submittedName>
</protein>
<organism evidence="2 3">
    <name type="scientific">Deinococcus navajonensis</name>
    <dbReference type="NCBI Taxonomy" id="309884"/>
    <lineage>
        <taxon>Bacteria</taxon>
        <taxon>Thermotogati</taxon>
        <taxon>Deinococcota</taxon>
        <taxon>Deinococci</taxon>
        <taxon>Deinococcales</taxon>
        <taxon>Deinococcaceae</taxon>
        <taxon>Deinococcus</taxon>
    </lineage>
</organism>
<name>A0ABV8XU73_9DEIO</name>
<proteinExistence type="predicted"/>
<evidence type="ECO:0000259" key="1">
    <source>
        <dbReference type="PROSITE" id="PS50995"/>
    </source>
</evidence>
<gene>
    <name evidence="2" type="ORF">ACFOZ9_16860</name>
</gene>
<accession>A0ABV8XU73</accession>
<comment type="caution">
    <text evidence="2">The sequence shown here is derived from an EMBL/GenBank/DDBJ whole genome shotgun (WGS) entry which is preliminary data.</text>
</comment>
<dbReference type="EMBL" id="JBHSEH010000024">
    <property type="protein sequence ID" value="MFC4427890.1"/>
    <property type="molecule type" value="Genomic_DNA"/>
</dbReference>
<dbReference type="SMART" id="SM00347">
    <property type="entry name" value="HTH_MARR"/>
    <property type="match status" value="1"/>
</dbReference>
<feature type="domain" description="HTH marR-type" evidence="1">
    <location>
        <begin position="1"/>
        <end position="143"/>
    </location>
</feature>
<reference evidence="3" key="1">
    <citation type="journal article" date="2019" name="Int. J. Syst. Evol. Microbiol.">
        <title>The Global Catalogue of Microorganisms (GCM) 10K type strain sequencing project: providing services to taxonomists for standard genome sequencing and annotation.</title>
        <authorList>
            <consortium name="The Broad Institute Genomics Platform"/>
            <consortium name="The Broad Institute Genome Sequencing Center for Infectious Disease"/>
            <person name="Wu L."/>
            <person name="Ma J."/>
        </authorList>
    </citation>
    <scope>NUCLEOTIDE SEQUENCE [LARGE SCALE GENOMIC DNA]</scope>
    <source>
        <strain evidence="3">CCUG 56029</strain>
    </source>
</reference>
<dbReference type="InterPro" id="IPR039422">
    <property type="entry name" value="MarR/SlyA-like"/>
</dbReference>
<dbReference type="InterPro" id="IPR036390">
    <property type="entry name" value="WH_DNA-bd_sf"/>
</dbReference>
<dbReference type="PANTHER" id="PTHR33164:SF43">
    <property type="entry name" value="HTH-TYPE TRANSCRIPTIONAL REPRESSOR YETL"/>
    <property type="match status" value="1"/>
</dbReference>
<dbReference type="InterPro" id="IPR036388">
    <property type="entry name" value="WH-like_DNA-bd_sf"/>
</dbReference>
<dbReference type="PANTHER" id="PTHR33164">
    <property type="entry name" value="TRANSCRIPTIONAL REGULATOR, MARR FAMILY"/>
    <property type="match status" value="1"/>
</dbReference>
<dbReference type="PROSITE" id="PS50995">
    <property type="entry name" value="HTH_MARR_2"/>
    <property type="match status" value="1"/>
</dbReference>
<sequence length="148" mass="16038">MDPRDASPMAFVQAFWDLWQTLAARVEAELDTRHGLDLRAFITLAYVQGAEPGTDQPGALARLAGVPRYEMSRMLSRLEAAGAVIRQGDTNDARRVRVQATPQGRALYSAAEQSVLNLVAPLLADVGQPAALELTTRLRGLAEAARRA</sequence>
<evidence type="ECO:0000313" key="3">
    <source>
        <dbReference type="Proteomes" id="UP001595998"/>
    </source>
</evidence>
<evidence type="ECO:0000313" key="2">
    <source>
        <dbReference type="EMBL" id="MFC4427890.1"/>
    </source>
</evidence>